<reference evidence="2 3" key="1">
    <citation type="journal article" date="2014" name="Int. J. Syst. Evol. Microbiol.">
        <title>Complete genome sequence of Corynebacterium casei LMG S-19264T (=DSM 44701T), isolated from a smear-ripened cheese.</title>
        <authorList>
            <consortium name="US DOE Joint Genome Institute (JGI-PGF)"/>
            <person name="Walter F."/>
            <person name="Albersmeier A."/>
            <person name="Kalinowski J."/>
            <person name="Ruckert C."/>
        </authorList>
    </citation>
    <scope>NUCLEOTIDE SEQUENCE [LARGE SCALE GENOMIC DNA]</scope>
    <source>
        <strain evidence="2 3">CGMCC 1.15286</strain>
    </source>
</reference>
<dbReference type="RefSeq" id="WP_188892780.1">
    <property type="nucleotide sequence ID" value="NZ_BMHY01000020.1"/>
</dbReference>
<proteinExistence type="predicted"/>
<organism evidence="2 3">
    <name type="scientific">Paenibacillus radicis</name>
    <name type="common">ex Gao et al. 2016</name>
    <dbReference type="NCBI Taxonomy" id="1737354"/>
    <lineage>
        <taxon>Bacteria</taxon>
        <taxon>Bacillati</taxon>
        <taxon>Bacillota</taxon>
        <taxon>Bacilli</taxon>
        <taxon>Bacillales</taxon>
        <taxon>Paenibacillaceae</taxon>
        <taxon>Paenibacillus</taxon>
    </lineage>
</organism>
<comment type="caution">
    <text evidence="2">The sequence shown here is derived from an EMBL/GenBank/DDBJ whole genome shotgun (WGS) entry which is preliminary data.</text>
</comment>
<keyword evidence="1" id="KW-0472">Membrane</keyword>
<accession>A0A917MAV0</accession>
<dbReference type="Proteomes" id="UP000600247">
    <property type="component" value="Unassembled WGS sequence"/>
</dbReference>
<feature type="transmembrane region" description="Helical" evidence="1">
    <location>
        <begin position="35"/>
        <end position="54"/>
    </location>
</feature>
<keyword evidence="1" id="KW-0812">Transmembrane</keyword>
<keyword evidence="1" id="KW-1133">Transmembrane helix</keyword>
<keyword evidence="3" id="KW-1185">Reference proteome</keyword>
<evidence type="ECO:0000313" key="2">
    <source>
        <dbReference type="EMBL" id="GGG88533.1"/>
    </source>
</evidence>
<protein>
    <submittedName>
        <fullName evidence="2">Uncharacterized protein</fullName>
    </submittedName>
</protein>
<evidence type="ECO:0000313" key="3">
    <source>
        <dbReference type="Proteomes" id="UP000600247"/>
    </source>
</evidence>
<dbReference type="EMBL" id="BMHY01000020">
    <property type="protein sequence ID" value="GGG88533.1"/>
    <property type="molecule type" value="Genomic_DNA"/>
</dbReference>
<sequence length="80" mass="9062">MLGKTICVLLLASAMLIHDIPKVKAASNRDRLVYIAMLAPLLYLAVVFLTAQPWPNLDRIFNLFTGPAKLFIRWLNPMHT</sequence>
<evidence type="ECO:0000256" key="1">
    <source>
        <dbReference type="SAM" id="Phobius"/>
    </source>
</evidence>
<dbReference type="AlphaFoldDB" id="A0A917MAV0"/>
<gene>
    <name evidence="2" type="ORF">GCM10010918_53850</name>
</gene>
<name>A0A917MAV0_9BACL</name>